<gene>
    <name evidence="2" type="ORF">GCM10009827_037440</name>
</gene>
<feature type="compositionally biased region" description="Low complexity" evidence="1">
    <location>
        <begin position="43"/>
        <end position="88"/>
    </location>
</feature>
<dbReference type="PROSITE" id="PS51257">
    <property type="entry name" value="PROKAR_LIPOPROTEIN"/>
    <property type="match status" value="1"/>
</dbReference>
<dbReference type="Proteomes" id="UP001501470">
    <property type="component" value="Unassembled WGS sequence"/>
</dbReference>
<protein>
    <recommendedName>
        <fullName evidence="4">Lipoprotein</fullName>
    </recommendedName>
</protein>
<organism evidence="2 3">
    <name type="scientific">Dactylosporangium maewongense</name>
    <dbReference type="NCBI Taxonomy" id="634393"/>
    <lineage>
        <taxon>Bacteria</taxon>
        <taxon>Bacillati</taxon>
        <taxon>Actinomycetota</taxon>
        <taxon>Actinomycetes</taxon>
        <taxon>Micromonosporales</taxon>
        <taxon>Micromonosporaceae</taxon>
        <taxon>Dactylosporangium</taxon>
    </lineage>
</organism>
<proteinExistence type="predicted"/>
<name>A0ABN2AGE1_9ACTN</name>
<reference evidence="2 3" key="1">
    <citation type="journal article" date="2019" name="Int. J. Syst. Evol. Microbiol.">
        <title>The Global Catalogue of Microorganisms (GCM) 10K type strain sequencing project: providing services to taxonomists for standard genome sequencing and annotation.</title>
        <authorList>
            <consortium name="The Broad Institute Genomics Platform"/>
            <consortium name="The Broad Institute Genome Sequencing Center for Infectious Disease"/>
            <person name="Wu L."/>
            <person name="Ma J."/>
        </authorList>
    </citation>
    <scope>NUCLEOTIDE SEQUENCE [LARGE SCALE GENOMIC DNA]</scope>
    <source>
        <strain evidence="2 3">JCM 15933</strain>
    </source>
</reference>
<dbReference type="EMBL" id="BAAAQD010000006">
    <property type="protein sequence ID" value="GAA1518738.1"/>
    <property type="molecule type" value="Genomic_DNA"/>
</dbReference>
<evidence type="ECO:0000313" key="2">
    <source>
        <dbReference type="EMBL" id="GAA1518738.1"/>
    </source>
</evidence>
<keyword evidence="3" id="KW-1185">Reference proteome</keyword>
<sequence>MSRGVRLPAGRTMSPMRRTIAVALAVVLLFAGGCGRQQRRGHQPAAVSTQTPAVPAAAATSTGTAGTAGTSGTAGDVDQLLDQVEQQLSGDAQPADDED</sequence>
<evidence type="ECO:0008006" key="4">
    <source>
        <dbReference type="Google" id="ProtNLM"/>
    </source>
</evidence>
<comment type="caution">
    <text evidence="2">The sequence shown here is derived from an EMBL/GenBank/DDBJ whole genome shotgun (WGS) entry which is preliminary data.</text>
</comment>
<evidence type="ECO:0000256" key="1">
    <source>
        <dbReference type="SAM" id="MobiDB-lite"/>
    </source>
</evidence>
<accession>A0ABN2AGE1</accession>
<evidence type="ECO:0000313" key="3">
    <source>
        <dbReference type="Proteomes" id="UP001501470"/>
    </source>
</evidence>
<feature type="region of interest" description="Disordered" evidence="1">
    <location>
        <begin position="37"/>
        <end position="99"/>
    </location>
</feature>